<dbReference type="InterPro" id="IPR036291">
    <property type="entry name" value="NAD(P)-bd_dom_sf"/>
</dbReference>
<evidence type="ECO:0000313" key="3">
    <source>
        <dbReference type="Proteomes" id="UP000006906"/>
    </source>
</evidence>
<dbReference type="Proteomes" id="UP000006906">
    <property type="component" value="Chromosome 14"/>
</dbReference>
<dbReference type="PANTHER" id="PTHR33303:SF2">
    <property type="entry name" value="COA-BINDING DOMAIN-CONTAINING PROTEIN"/>
    <property type="match status" value="1"/>
</dbReference>
<dbReference type="GO" id="GO:0005737">
    <property type="term" value="C:cytoplasm"/>
    <property type="evidence" value="ECO:0000318"/>
    <property type="project" value="GO_Central"/>
</dbReference>
<protein>
    <recommendedName>
        <fullName evidence="1">CoA-binding domain-containing protein</fullName>
    </recommendedName>
</protein>
<dbReference type="EMBL" id="CM008975">
    <property type="protein sequence ID" value="PNW72868.1"/>
    <property type="molecule type" value="Genomic_DNA"/>
</dbReference>
<dbReference type="eggNOG" id="ENOG502S5G4">
    <property type="taxonomic scope" value="Eukaryota"/>
</dbReference>
<dbReference type="PaxDb" id="3055-EDO97569"/>
<sequence>MSTAAASGDDSWRANIIDDDAEVAKLVRTFHKVAVLGIKTERQADQPAFYVAEYLKSAGIQVVPVPTYYPDVTCILGAPVFRTVAAAAAAEGALDCVDVFRRPSDVEAHLPDLLAAAPRPRAVWLQSGIRCPPAEEALARAGVLVVADRCLMVEHRAAAAGGSRM</sequence>
<proteinExistence type="predicted"/>
<dbReference type="GeneID" id="5726893"/>
<dbReference type="Gene3D" id="3.40.50.720">
    <property type="entry name" value="NAD(P)-binding Rossmann-like Domain"/>
    <property type="match status" value="1"/>
</dbReference>
<dbReference type="InParanoid" id="A8JEX6"/>
<feature type="domain" description="CoA-binding" evidence="1">
    <location>
        <begin position="32"/>
        <end position="155"/>
    </location>
</feature>
<evidence type="ECO:0000313" key="2">
    <source>
        <dbReference type="EMBL" id="PNW72868.1"/>
    </source>
</evidence>
<organism evidence="2 3">
    <name type="scientific">Chlamydomonas reinhardtii</name>
    <name type="common">Chlamydomonas smithii</name>
    <dbReference type="NCBI Taxonomy" id="3055"/>
    <lineage>
        <taxon>Eukaryota</taxon>
        <taxon>Viridiplantae</taxon>
        <taxon>Chlorophyta</taxon>
        <taxon>core chlorophytes</taxon>
        <taxon>Chlorophyceae</taxon>
        <taxon>CS clade</taxon>
        <taxon>Chlamydomonadales</taxon>
        <taxon>Chlamydomonadaceae</taxon>
        <taxon>Chlamydomonas</taxon>
    </lineage>
</organism>
<dbReference type="InterPro" id="IPR003781">
    <property type="entry name" value="CoA-bd"/>
</dbReference>
<dbReference type="AlphaFoldDB" id="A8JEX6"/>
<dbReference type="HOGENOM" id="CLU_112567_0_0_1"/>
<dbReference type="SUPFAM" id="SSF51735">
    <property type="entry name" value="NAD(P)-binding Rossmann-fold domains"/>
    <property type="match status" value="1"/>
</dbReference>
<dbReference type="PANTHER" id="PTHR33303">
    <property type="entry name" value="CYTOPLASMIC PROTEIN-RELATED"/>
    <property type="match status" value="1"/>
</dbReference>
<dbReference type="OrthoDB" id="505269at2759"/>
<dbReference type="RefSeq" id="XP_001701361.1">
    <property type="nucleotide sequence ID" value="XM_001701309.2"/>
</dbReference>
<name>A8JEX6_CHLRE</name>
<dbReference type="KEGG" id="cre:CHLRE_14g609650v5"/>
<accession>A8JEX6</accession>
<dbReference type="OMA" id="WRANIID"/>
<keyword evidence="3" id="KW-1185">Reference proteome</keyword>
<reference evidence="2 3" key="1">
    <citation type="journal article" date="2007" name="Science">
        <title>The Chlamydomonas genome reveals the evolution of key animal and plant functions.</title>
        <authorList>
            <person name="Merchant S.S."/>
            <person name="Prochnik S.E."/>
            <person name="Vallon O."/>
            <person name="Harris E.H."/>
            <person name="Karpowicz S.J."/>
            <person name="Witman G.B."/>
            <person name="Terry A."/>
            <person name="Salamov A."/>
            <person name="Fritz-Laylin L.K."/>
            <person name="Marechal-Drouard L."/>
            <person name="Marshall W.F."/>
            <person name="Qu L.H."/>
            <person name="Nelson D.R."/>
            <person name="Sanderfoot A.A."/>
            <person name="Spalding M.H."/>
            <person name="Kapitonov V.V."/>
            <person name="Ren Q."/>
            <person name="Ferris P."/>
            <person name="Lindquist E."/>
            <person name="Shapiro H."/>
            <person name="Lucas S.M."/>
            <person name="Grimwood J."/>
            <person name="Schmutz J."/>
            <person name="Cardol P."/>
            <person name="Cerutti H."/>
            <person name="Chanfreau G."/>
            <person name="Chen C.L."/>
            <person name="Cognat V."/>
            <person name="Croft M.T."/>
            <person name="Dent R."/>
            <person name="Dutcher S."/>
            <person name="Fernandez E."/>
            <person name="Fukuzawa H."/>
            <person name="Gonzalez-Ballester D."/>
            <person name="Gonzalez-Halphen D."/>
            <person name="Hallmann A."/>
            <person name="Hanikenne M."/>
            <person name="Hippler M."/>
            <person name="Inwood W."/>
            <person name="Jabbari K."/>
            <person name="Kalanon M."/>
            <person name="Kuras R."/>
            <person name="Lefebvre P.A."/>
            <person name="Lemaire S.D."/>
            <person name="Lobanov A.V."/>
            <person name="Lohr M."/>
            <person name="Manuell A."/>
            <person name="Meier I."/>
            <person name="Mets L."/>
            <person name="Mittag M."/>
            <person name="Mittelmeier T."/>
            <person name="Moroney J.V."/>
            <person name="Moseley J."/>
            <person name="Napoli C."/>
            <person name="Nedelcu A.M."/>
            <person name="Niyogi K."/>
            <person name="Novoselov S.V."/>
            <person name="Paulsen I.T."/>
            <person name="Pazour G."/>
            <person name="Purton S."/>
            <person name="Ral J.P."/>
            <person name="Riano-Pachon D.M."/>
            <person name="Riekhof W."/>
            <person name="Rymarquis L."/>
            <person name="Schroda M."/>
            <person name="Stern D."/>
            <person name="Umen J."/>
            <person name="Willows R."/>
            <person name="Wilson N."/>
            <person name="Zimmer S.L."/>
            <person name="Allmer J."/>
            <person name="Balk J."/>
            <person name="Bisova K."/>
            <person name="Chen C.J."/>
            <person name="Elias M."/>
            <person name="Gendler K."/>
            <person name="Hauser C."/>
            <person name="Lamb M.R."/>
            <person name="Ledford H."/>
            <person name="Long J.C."/>
            <person name="Minagawa J."/>
            <person name="Page M.D."/>
            <person name="Pan J."/>
            <person name="Pootakham W."/>
            <person name="Roje S."/>
            <person name="Rose A."/>
            <person name="Stahlberg E."/>
            <person name="Terauchi A.M."/>
            <person name="Yang P."/>
            <person name="Ball S."/>
            <person name="Bowler C."/>
            <person name="Dieckmann C.L."/>
            <person name="Gladyshev V.N."/>
            <person name="Green P."/>
            <person name="Jorgensen R."/>
            <person name="Mayfield S."/>
            <person name="Mueller-Roeber B."/>
            <person name="Rajamani S."/>
            <person name="Sayre R.T."/>
            <person name="Brokstein P."/>
            <person name="Dubchak I."/>
            <person name="Goodstein D."/>
            <person name="Hornick L."/>
            <person name="Huang Y.W."/>
            <person name="Jhaveri J."/>
            <person name="Luo Y."/>
            <person name="Martinez D."/>
            <person name="Ngau W.C."/>
            <person name="Otillar B."/>
            <person name="Poliakov A."/>
            <person name="Porter A."/>
            <person name="Szajkowski L."/>
            <person name="Werner G."/>
            <person name="Zhou K."/>
            <person name="Grigoriev I.V."/>
            <person name="Rokhsar D.S."/>
            <person name="Grossman A.R."/>
        </authorList>
    </citation>
    <scope>NUCLEOTIDE SEQUENCE [LARGE SCALE GENOMIC DNA]</scope>
    <source>
        <strain evidence="3">CC-503</strain>
    </source>
</reference>
<dbReference type="Pfam" id="PF13380">
    <property type="entry name" value="CoA_binding_2"/>
    <property type="match status" value="1"/>
</dbReference>
<dbReference type="Gramene" id="PNW72868">
    <property type="protein sequence ID" value="PNW72868"/>
    <property type="gene ID" value="CHLRE_14g609650v5"/>
</dbReference>
<evidence type="ECO:0000259" key="1">
    <source>
        <dbReference type="Pfam" id="PF13380"/>
    </source>
</evidence>
<gene>
    <name evidence="2" type="ORF">CHLRE_14g609650v5</name>
</gene>